<organism evidence="1 2">
    <name type="scientific">Vibrio genomosp. F6 str. FF-238</name>
    <dbReference type="NCBI Taxonomy" id="1191298"/>
    <lineage>
        <taxon>Bacteria</taxon>
        <taxon>Pseudomonadati</taxon>
        <taxon>Pseudomonadota</taxon>
        <taxon>Gammaproteobacteria</taxon>
        <taxon>Vibrionales</taxon>
        <taxon>Vibrionaceae</taxon>
        <taxon>Vibrio</taxon>
    </lineage>
</organism>
<dbReference type="SUPFAM" id="SSF51735">
    <property type="entry name" value="NAD(P)-binding Rossmann-fold domains"/>
    <property type="match status" value="1"/>
</dbReference>
<reference evidence="1 2" key="1">
    <citation type="journal article" date="2012" name="Science">
        <title>Ecological populations of bacteria act as socially cohesive units of antibiotic production and resistance.</title>
        <authorList>
            <person name="Cordero O.X."/>
            <person name="Wildschutte H."/>
            <person name="Kirkup B."/>
            <person name="Proehl S."/>
            <person name="Ngo L."/>
            <person name="Hussain F."/>
            <person name="Le Roux F."/>
            <person name="Mincer T."/>
            <person name="Polz M.F."/>
        </authorList>
    </citation>
    <scope>NUCLEOTIDE SEQUENCE [LARGE SCALE GENOMIC DNA]</scope>
    <source>
        <strain evidence="1 2">FF-238</strain>
    </source>
</reference>
<evidence type="ECO:0000313" key="1">
    <source>
        <dbReference type="EMBL" id="OEE78546.1"/>
    </source>
</evidence>
<comment type="caution">
    <text evidence="1">The sequence shown here is derived from an EMBL/GenBank/DDBJ whole genome shotgun (WGS) entry which is preliminary data.</text>
</comment>
<dbReference type="RefSeq" id="WP_017053452.1">
    <property type="nucleotide sequence ID" value="NZ_AJYW02000045.1"/>
</dbReference>
<evidence type="ECO:0000313" key="2">
    <source>
        <dbReference type="Proteomes" id="UP000094165"/>
    </source>
</evidence>
<dbReference type="Proteomes" id="UP000094165">
    <property type="component" value="Unassembled WGS sequence"/>
</dbReference>
<name>A0A1E5D5T4_9VIBR</name>
<dbReference type="Pfam" id="PF02423">
    <property type="entry name" value="OCD_Mu_crystall"/>
    <property type="match status" value="1"/>
</dbReference>
<proteinExistence type="predicted"/>
<dbReference type="InterPro" id="IPR036291">
    <property type="entry name" value="NAD(P)-bd_dom_sf"/>
</dbReference>
<dbReference type="InterPro" id="IPR003462">
    <property type="entry name" value="ODC_Mu_crystall"/>
</dbReference>
<dbReference type="GO" id="GO:0005737">
    <property type="term" value="C:cytoplasm"/>
    <property type="evidence" value="ECO:0007669"/>
    <property type="project" value="TreeGrafter"/>
</dbReference>
<dbReference type="Gene3D" id="3.40.50.720">
    <property type="entry name" value="NAD(P)-binding Rossmann-like Domain"/>
    <property type="match status" value="1"/>
</dbReference>
<protein>
    <submittedName>
        <fullName evidence="1">Ornithine cyclodeaminase</fullName>
    </submittedName>
</protein>
<dbReference type="PANTHER" id="PTHR13812:SF19">
    <property type="entry name" value="KETIMINE REDUCTASE MU-CRYSTALLIN"/>
    <property type="match status" value="1"/>
</dbReference>
<dbReference type="EMBL" id="AJYW02000045">
    <property type="protein sequence ID" value="OEE78546.1"/>
    <property type="molecule type" value="Genomic_DNA"/>
</dbReference>
<sequence length="324" mass="35409">MTNNTSESPCAPYVLNDQEVQSLLPKLDVKSLMETLFSSLARDNAVQPSQTLTPFPNNKGDYITYLGVLAEQGVFGAKLSPYIVTDGAPIITAWTHLMSMKTGMPLLLCDSGQLTVERTAGTTALAIDYLAKKESSHLALIGAGNVALAHLRHVISLRKWERITIFAPELIDNDIRQNEIRAIDNRIQIALHSCQATENADVIMLCTSAASAVISEQQIPQSALVTSISTNAVNAHEVPPALLKKMDVYCDYKLTTPESAGEMKLAKDQHGWDKANIVGDLSDLVAQRCQLPDYKKPVFFRSIGLGLEDVAIAYGIWQLIDSKK</sequence>
<keyword evidence="2" id="KW-1185">Reference proteome</keyword>
<dbReference type="InterPro" id="IPR023401">
    <property type="entry name" value="ODC_N"/>
</dbReference>
<dbReference type="PANTHER" id="PTHR13812">
    <property type="entry name" value="KETIMINE REDUCTASE MU-CRYSTALLIN"/>
    <property type="match status" value="1"/>
</dbReference>
<accession>A0A1E5D5T4</accession>
<gene>
    <name evidence="1" type="ORF">A130_03185</name>
</gene>
<dbReference type="Gene3D" id="3.30.1780.10">
    <property type="entry name" value="ornithine cyclodeaminase, domain 1"/>
    <property type="match status" value="1"/>
</dbReference>
<dbReference type="AlphaFoldDB" id="A0A1E5D5T4"/>